<dbReference type="RefSeq" id="WP_275683557.1">
    <property type="nucleotide sequence ID" value="NZ_JAJLJH010000005.1"/>
</dbReference>
<comment type="caution">
    <text evidence="2">The sequence shown here is derived from an EMBL/GenBank/DDBJ whole genome shotgun (WGS) entry which is preliminary data.</text>
</comment>
<organism evidence="2 3">
    <name type="scientific">Scleromatobacter humisilvae</name>
    <dbReference type="NCBI Taxonomy" id="2897159"/>
    <lineage>
        <taxon>Bacteria</taxon>
        <taxon>Pseudomonadati</taxon>
        <taxon>Pseudomonadota</taxon>
        <taxon>Betaproteobacteria</taxon>
        <taxon>Burkholderiales</taxon>
        <taxon>Sphaerotilaceae</taxon>
        <taxon>Scleromatobacter</taxon>
    </lineage>
</organism>
<keyword evidence="3" id="KW-1185">Reference proteome</keyword>
<reference evidence="2" key="1">
    <citation type="submission" date="2021-11" db="EMBL/GenBank/DDBJ databases">
        <title>BS-T2-15 a new species belonging to the Comamonadaceae family isolated from the soil of a French oak forest.</title>
        <authorList>
            <person name="Mieszkin S."/>
            <person name="Alain K."/>
        </authorList>
    </citation>
    <scope>NUCLEOTIDE SEQUENCE</scope>
    <source>
        <strain evidence="2">BS-T2-15</strain>
    </source>
</reference>
<protein>
    <submittedName>
        <fullName evidence="2">Uncharacterized protein</fullName>
    </submittedName>
</protein>
<dbReference type="Proteomes" id="UP001139353">
    <property type="component" value="Unassembled WGS sequence"/>
</dbReference>
<evidence type="ECO:0000256" key="1">
    <source>
        <dbReference type="SAM" id="MobiDB-lite"/>
    </source>
</evidence>
<dbReference type="EMBL" id="JAJLJH010000005">
    <property type="protein sequence ID" value="MCK9687511.1"/>
    <property type="molecule type" value="Genomic_DNA"/>
</dbReference>
<gene>
    <name evidence="2" type="ORF">LPC04_17550</name>
</gene>
<sequence length="578" mass="57901">MSLAIDDAPSASRTSTTSTNDSRAADDAALVAAAQARIAQVACQPLDPAQRAVEGFRAAASTRAPDGAGVDAQVRADAGANARTALERSDLSPAQAKQVRQVIEHLGNAIVDGRIDPHINNTFRAHLYDLATADPLEGGKFQGALAQMTRAAEVLDRVQLAPGTRLGYDVGARQPTGRTGLPLLDVPDIDADLYFRTADGTSHIESVKVGSSTLAATAKDAGASPAARTQLGRQGLWRAAGTPQEPRSLGLFVLDKHSDFTALTAGKNLDQLQAAVGDADARRVVIGDRAYSVNELRAMGRDAVAEARPNVDAFRAQWEAKNPGARFSPIEYFKANSSTPDQVMARVGKQYGEPQPPLSELPRPTAPGAGRTAAGGGAAGAAVSAGITIVSLARNGQLDMQHAGVVAGEAARGGAIGTAAALGERAIAPTVDRAIGAAAQRAGTAVAARVGTSAVADTAAAGVAARTLATRVVGSTAVGVVVSAGVSAWDNRAGLAHGDSKAIGNVAADTAVGAASVASSVAIGAAVGSVVPVAGTAVGAAVGLVVGVGVAYGAQISGARDAIAGAASSAVDEIKSWF</sequence>
<feature type="region of interest" description="Disordered" evidence="1">
    <location>
        <begin position="350"/>
        <end position="375"/>
    </location>
</feature>
<name>A0A9X2C1F9_9BURK</name>
<accession>A0A9X2C1F9</accession>
<evidence type="ECO:0000313" key="2">
    <source>
        <dbReference type="EMBL" id="MCK9687511.1"/>
    </source>
</evidence>
<feature type="region of interest" description="Disordered" evidence="1">
    <location>
        <begin position="1"/>
        <end position="24"/>
    </location>
</feature>
<dbReference type="AlphaFoldDB" id="A0A9X2C1F9"/>
<proteinExistence type="predicted"/>
<evidence type="ECO:0000313" key="3">
    <source>
        <dbReference type="Proteomes" id="UP001139353"/>
    </source>
</evidence>